<organism evidence="2">
    <name type="scientific">Cacopsylla melanoneura</name>
    <dbReference type="NCBI Taxonomy" id="428564"/>
    <lineage>
        <taxon>Eukaryota</taxon>
        <taxon>Metazoa</taxon>
        <taxon>Ecdysozoa</taxon>
        <taxon>Arthropoda</taxon>
        <taxon>Hexapoda</taxon>
        <taxon>Insecta</taxon>
        <taxon>Pterygota</taxon>
        <taxon>Neoptera</taxon>
        <taxon>Paraneoptera</taxon>
        <taxon>Hemiptera</taxon>
        <taxon>Sternorrhyncha</taxon>
        <taxon>Psylloidea</taxon>
        <taxon>Psyllidae</taxon>
        <taxon>Psyllinae</taxon>
        <taxon>Cacopsylla</taxon>
    </lineage>
</organism>
<name>A0A8D9E8Q1_9HEMI</name>
<evidence type="ECO:0000313" key="2">
    <source>
        <dbReference type="EMBL" id="CAG6744883.1"/>
    </source>
</evidence>
<accession>A0A8D9E8Q1</accession>
<dbReference type="AlphaFoldDB" id="A0A8D9E8Q1"/>
<keyword evidence="1" id="KW-0812">Transmembrane</keyword>
<keyword evidence="1" id="KW-1133">Transmembrane helix</keyword>
<feature type="transmembrane region" description="Helical" evidence="1">
    <location>
        <begin position="7"/>
        <end position="30"/>
    </location>
</feature>
<sequence>MPLPPCICMTIWINIILYPNIHAFTTLYLYDYLDKYNVISNIHAFTTLYLYDYLDKFNCIYNDILFYVNLNKRVKCLLLMEEGIETMPGNYLSLLSLIIYHYCLCNKERHKRESREKWSHLEI</sequence>
<proteinExistence type="predicted"/>
<protein>
    <submittedName>
        <fullName evidence="2">Uncharacterized protein</fullName>
    </submittedName>
</protein>
<dbReference type="EMBL" id="HBUF01477398">
    <property type="protein sequence ID" value="CAG6744883.1"/>
    <property type="molecule type" value="Transcribed_RNA"/>
</dbReference>
<reference evidence="2" key="1">
    <citation type="submission" date="2021-05" db="EMBL/GenBank/DDBJ databases">
        <authorList>
            <person name="Alioto T."/>
            <person name="Alioto T."/>
            <person name="Gomez Garrido J."/>
        </authorList>
    </citation>
    <scope>NUCLEOTIDE SEQUENCE</scope>
</reference>
<keyword evidence="1" id="KW-0472">Membrane</keyword>
<evidence type="ECO:0000256" key="1">
    <source>
        <dbReference type="SAM" id="Phobius"/>
    </source>
</evidence>